<keyword evidence="2" id="KW-1185">Reference proteome</keyword>
<name>A0A6A4WKD8_AMPAM</name>
<proteinExistence type="predicted"/>
<gene>
    <name evidence="1" type="ORF">FJT64_023898</name>
</gene>
<comment type="caution">
    <text evidence="1">The sequence shown here is derived from an EMBL/GenBank/DDBJ whole genome shotgun (WGS) entry which is preliminary data.</text>
</comment>
<evidence type="ECO:0000313" key="2">
    <source>
        <dbReference type="Proteomes" id="UP000440578"/>
    </source>
</evidence>
<sequence>MHNDWQQHNNFINPPFRLVARVLDAVQAQRAEATLIAPMWPGQPWMERLRRLSVCPPLRLPPVTQACIPLLPHQQIEPHRNRRWTLFAWRISGEPG</sequence>
<dbReference type="EMBL" id="VIIS01000861">
    <property type="protein sequence ID" value="KAF0304264.1"/>
    <property type="molecule type" value="Genomic_DNA"/>
</dbReference>
<accession>A0A6A4WKD8</accession>
<organism evidence="1 2">
    <name type="scientific">Amphibalanus amphitrite</name>
    <name type="common">Striped barnacle</name>
    <name type="synonym">Balanus amphitrite</name>
    <dbReference type="NCBI Taxonomy" id="1232801"/>
    <lineage>
        <taxon>Eukaryota</taxon>
        <taxon>Metazoa</taxon>
        <taxon>Ecdysozoa</taxon>
        <taxon>Arthropoda</taxon>
        <taxon>Crustacea</taxon>
        <taxon>Multicrustacea</taxon>
        <taxon>Cirripedia</taxon>
        <taxon>Thoracica</taxon>
        <taxon>Thoracicalcarea</taxon>
        <taxon>Balanomorpha</taxon>
        <taxon>Balanoidea</taxon>
        <taxon>Balanidae</taxon>
        <taxon>Amphibalaninae</taxon>
        <taxon>Amphibalanus</taxon>
    </lineage>
</organism>
<dbReference type="Proteomes" id="UP000440578">
    <property type="component" value="Unassembled WGS sequence"/>
</dbReference>
<dbReference type="AlphaFoldDB" id="A0A6A4WKD8"/>
<evidence type="ECO:0000313" key="1">
    <source>
        <dbReference type="EMBL" id="KAF0304264.1"/>
    </source>
</evidence>
<protein>
    <submittedName>
        <fullName evidence="1">Uncharacterized protein</fullName>
    </submittedName>
</protein>
<reference evidence="1 2" key="1">
    <citation type="submission" date="2019-07" db="EMBL/GenBank/DDBJ databases">
        <title>Draft genome assembly of a fouling barnacle, Amphibalanus amphitrite (Darwin, 1854): The first reference genome for Thecostraca.</title>
        <authorList>
            <person name="Kim W."/>
        </authorList>
    </citation>
    <scope>NUCLEOTIDE SEQUENCE [LARGE SCALE GENOMIC DNA]</scope>
    <source>
        <strain evidence="1">SNU_AA5</strain>
        <tissue evidence="1">Soma without cirri and trophi</tissue>
    </source>
</reference>